<gene>
    <name evidence="2" type="ORF">NITINOP_1398</name>
</gene>
<dbReference type="AlphaFoldDB" id="A0A0S4KQV4"/>
<dbReference type="STRING" id="1715989.NITINOP_1398"/>
<keyword evidence="3" id="KW-1185">Reference proteome</keyword>
<feature type="compositionally biased region" description="Basic and acidic residues" evidence="1">
    <location>
        <begin position="1"/>
        <end position="12"/>
    </location>
</feature>
<evidence type="ECO:0000313" key="3">
    <source>
        <dbReference type="Proteomes" id="UP000066284"/>
    </source>
</evidence>
<name>A0A0S4KQV4_9BACT</name>
<proteinExistence type="predicted"/>
<reference evidence="3" key="1">
    <citation type="submission" date="2015-09" db="EMBL/GenBank/DDBJ databases">
        <authorList>
            <person name="Daims H."/>
        </authorList>
    </citation>
    <scope>NUCLEOTIDE SEQUENCE [LARGE SCALE GENOMIC DNA]</scope>
</reference>
<dbReference type="EMBL" id="LN885086">
    <property type="protein sequence ID" value="CUQ66373.1"/>
    <property type="molecule type" value="Genomic_DNA"/>
</dbReference>
<evidence type="ECO:0000313" key="2">
    <source>
        <dbReference type="EMBL" id="CUQ66373.1"/>
    </source>
</evidence>
<dbReference type="Proteomes" id="UP000066284">
    <property type="component" value="Chromosome 1"/>
</dbReference>
<accession>A0A0S4KQV4</accession>
<feature type="region of interest" description="Disordered" evidence="1">
    <location>
        <begin position="1"/>
        <end position="26"/>
    </location>
</feature>
<organism evidence="2 3">
    <name type="scientific">Candidatus Nitrospira inopinata</name>
    <dbReference type="NCBI Taxonomy" id="1715989"/>
    <lineage>
        <taxon>Bacteria</taxon>
        <taxon>Pseudomonadati</taxon>
        <taxon>Nitrospirota</taxon>
        <taxon>Nitrospiria</taxon>
        <taxon>Nitrospirales</taxon>
        <taxon>Nitrospiraceae</taxon>
        <taxon>Nitrospira</taxon>
    </lineage>
</organism>
<dbReference type="KEGG" id="nio:NITINOP_1398"/>
<sequence length="52" mass="5816">MVEQSSIRKEGDPESPQGSRKRTLRRVSKLIRPLLFPDTLSAQSSSRASFAL</sequence>
<protein>
    <submittedName>
        <fullName evidence="2">Uncharacterized protein</fullName>
    </submittedName>
</protein>
<evidence type="ECO:0000256" key="1">
    <source>
        <dbReference type="SAM" id="MobiDB-lite"/>
    </source>
</evidence>